<evidence type="ECO:0000313" key="3">
    <source>
        <dbReference type="Proteomes" id="UP000274922"/>
    </source>
</evidence>
<evidence type="ECO:0000313" key="2">
    <source>
        <dbReference type="EMBL" id="RKP01651.1"/>
    </source>
</evidence>
<dbReference type="PROSITE" id="PS50096">
    <property type="entry name" value="IQ"/>
    <property type="match status" value="2"/>
</dbReference>
<keyword evidence="3" id="KW-1185">Reference proteome</keyword>
<protein>
    <submittedName>
        <fullName evidence="2">Uncharacterized protein</fullName>
    </submittedName>
</protein>
<dbReference type="InterPro" id="IPR000048">
    <property type="entry name" value="IQ_motif_EF-hand-BS"/>
</dbReference>
<dbReference type="OrthoDB" id="190375at2759"/>
<feature type="region of interest" description="Disordered" evidence="1">
    <location>
        <begin position="29"/>
        <end position="100"/>
    </location>
</feature>
<dbReference type="CDD" id="cd23767">
    <property type="entry name" value="IQCD"/>
    <property type="match status" value="1"/>
</dbReference>
<dbReference type="STRING" id="1555241.A0A4P9X9G1"/>
<accession>A0A4P9X9G1</accession>
<organism evidence="2 3">
    <name type="scientific">Caulochytrium protostelioides</name>
    <dbReference type="NCBI Taxonomy" id="1555241"/>
    <lineage>
        <taxon>Eukaryota</taxon>
        <taxon>Fungi</taxon>
        <taxon>Fungi incertae sedis</taxon>
        <taxon>Chytridiomycota</taxon>
        <taxon>Chytridiomycota incertae sedis</taxon>
        <taxon>Chytridiomycetes</taxon>
        <taxon>Caulochytriales</taxon>
        <taxon>Caulochytriaceae</taxon>
        <taxon>Caulochytrium</taxon>
    </lineage>
</organism>
<reference evidence="3" key="1">
    <citation type="journal article" date="2018" name="Nat. Microbiol.">
        <title>Leveraging single-cell genomics to expand the fungal tree of life.</title>
        <authorList>
            <person name="Ahrendt S.R."/>
            <person name="Quandt C.A."/>
            <person name="Ciobanu D."/>
            <person name="Clum A."/>
            <person name="Salamov A."/>
            <person name="Andreopoulos B."/>
            <person name="Cheng J.F."/>
            <person name="Woyke T."/>
            <person name="Pelin A."/>
            <person name="Henrissat B."/>
            <person name="Reynolds N.K."/>
            <person name="Benny G.L."/>
            <person name="Smith M.E."/>
            <person name="James T.Y."/>
            <person name="Grigoriev I.V."/>
        </authorList>
    </citation>
    <scope>NUCLEOTIDE SEQUENCE [LARGE SCALE GENOMIC DNA]</scope>
    <source>
        <strain evidence="3">ATCC 52028</strain>
    </source>
</reference>
<dbReference type="AlphaFoldDB" id="A0A4P9X9G1"/>
<dbReference type="Pfam" id="PF00612">
    <property type="entry name" value="IQ"/>
    <property type="match status" value="2"/>
</dbReference>
<feature type="compositionally biased region" description="Low complexity" evidence="1">
    <location>
        <begin position="363"/>
        <end position="381"/>
    </location>
</feature>
<dbReference type="Proteomes" id="UP000274922">
    <property type="component" value="Unassembled WGS sequence"/>
</dbReference>
<dbReference type="EMBL" id="ML014165">
    <property type="protein sequence ID" value="RKP01651.1"/>
    <property type="molecule type" value="Genomic_DNA"/>
</dbReference>
<dbReference type="Gene3D" id="1.20.5.190">
    <property type="match status" value="1"/>
</dbReference>
<name>A0A4P9X9G1_9FUNG</name>
<dbReference type="SMART" id="SM00015">
    <property type="entry name" value="IQ"/>
    <property type="match status" value="2"/>
</dbReference>
<gene>
    <name evidence="2" type="ORF">CXG81DRAFT_25685</name>
</gene>
<feature type="compositionally biased region" description="Low complexity" evidence="1">
    <location>
        <begin position="80"/>
        <end position="89"/>
    </location>
</feature>
<sequence>MPTGPPSAGRSRAAAAAAAANAVSLPLAGGGSSARASVDRLTASHDALAGPPRAPSTMSGLADSEPARGASADGDALCGAPASAASSRRPPSPHTPSPRTAAPIAAALLAGGADFFAAFAAASDERQRCLEREWTAAVTLQAAARGFILRRALKRLHWLAFRIQRLWRSHAARIRTAVQATQCAQHREFMRRTRAAVKIQAAWRGYATRQLRGHSMATRRRTRLFLQQQNERMLAQLDQIAGAEQQERAAMVVQKQAYLLQLAAVQNHHLVSTVHIPGVFAEVLEPAIRPEGAALPTAASTCSIDISEAHVLTGEKPSLSRPTTPTRLLNGYHVRLTDAQLWNTAELRAYVTASMARTRAAASALAPPRSSTPTATTFLASPPAPAPPAAPAGSPRRRAAPLATATSSFKATPRRSHAFFPDTPPSVLHTPARHASAGRPLSRYAASALASAGVKAKRGMVAALPLRPPLPRPQGA</sequence>
<proteinExistence type="predicted"/>
<evidence type="ECO:0000256" key="1">
    <source>
        <dbReference type="SAM" id="MobiDB-lite"/>
    </source>
</evidence>
<feature type="region of interest" description="Disordered" evidence="1">
    <location>
        <begin position="363"/>
        <end position="439"/>
    </location>
</feature>